<dbReference type="GO" id="GO:0006351">
    <property type="term" value="P:DNA-templated transcription"/>
    <property type="evidence" value="ECO:0007669"/>
    <property type="project" value="TreeGrafter"/>
</dbReference>
<evidence type="ECO:0000256" key="2">
    <source>
        <dbReference type="ARBA" id="ARBA00023015"/>
    </source>
</evidence>
<comment type="caution">
    <text evidence="6">The sequence shown here is derived from an EMBL/GenBank/DDBJ whole genome shotgun (WGS) entry which is preliminary data.</text>
</comment>
<dbReference type="InterPro" id="IPR005119">
    <property type="entry name" value="LysR_subst-bd"/>
</dbReference>
<dbReference type="Gene3D" id="3.40.190.290">
    <property type="match status" value="1"/>
</dbReference>
<evidence type="ECO:0000259" key="5">
    <source>
        <dbReference type="PROSITE" id="PS50931"/>
    </source>
</evidence>
<dbReference type="GO" id="GO:0043565">
    <property type="term" value="F:sequence-specific DNA binding"/>
    <property type="evidence" value="ECO:0007669"/>
    <property type="project" value="TreeGrafter"/>
</dbReference>
<organism evidence="6 7">
    <name type="scientific">Saezia sanguinis</name>
    <dbReference type="NCBI Taxonomy" id="1965230"/>
    <lineage>
        <taxon>Bacteria</taxon>
        <taxon>Pseudomonadati</taxon>
        <taxon>Pseudomonadota</taxon>
        <taxon>Betaproteobacteria</taxon>
        <taxon>Burkholderiales</taxon>
        <taxon>Saeziaceae</taxon>
        <taxon>Saezia</taxon>
    </lineage>
</organism>
<keyword evidence="4" id="KW-0804">Transcription</keyword>
<dbReference type="Gene3D" id="1.10.10.10">
    <property type="entry name" value="Winged helix-like DNA-binding domain superfamily/Winged helix DNA-binding domain"/>
    <property type="match status" value="1"/>
</dbReference>
<dbReference type="CDD" id="cd08473">
    <property type="entry name" value="PBP2_CrgA_like_4"/>
    <property type="match status" value="1"/>
</dbReference>
<protein>
    <submittedName>
        <fullName evidence="6">HTH-type transcriptional regulator DmlR</fullName>
    </submittedName>
</protein>
<dbReference type="SUPFAM" id="SSF53850">
    <property type="entry name" value="Periplasmic binding protein-like II"/>
    <property type="match status" value="1"/>
</dbReference>
<dbReference type="OrthoDB" id="5671700at2"/>
<dbReference type="InterPro" id="IPR036390">
    <property type="entry name" value="WH_DNA-bd_sf"/>
</dbReference>
<name>A0A433SDZ0_9BURK</name>
<dbReference type="InterPro" id="IPR058163">
    <property type="entry name" value="LysR-type_TF_proteobact-type"/>
</dbReference>
<dbReference type="InterPro" id="IPR000847">
    <property type="entry name" value="LysR_HTH_N"/>
</dbReference>
<dbReference type="EMBL" id="PQSP01000002">
    <property type="protein sequence ID" value="RUS66979.1"/>
    <property type="molecule type" value="Genomic_DNA"/>
</dbReference>
<evidence type="ECO:0000256" key="4">
    <source>
        <dbReference type="ARBA" id="ARBA00023163"/>
    </source>
</evidence>
<dbReference type="FunFam" id="1.10.10.10:FF:000001">
    <property type="entry name" value="LysR family transcriptional regulator"/>
    <property type="match status" value="1"/>
</dbReference>
<feature type="domain" description="HTH lysR-type" evidence="5">
    <location>
        <begin position="1"/>
        <end position="59"/>
    </location>
</feature>
<comment type="similarity">
    <text evidence="1">Belongs to the LysR transcriptional regulatory family.</text>
</comment>
<sequence>MQDWNDIQIFTEVAQSGSFTAAAIKLEVPKSKVSRRVAALESRLGVRLLHRTTRTLSLTQAGTAFLQHCQVMRQEAEAAEDVVAGLLQEPRGTVRITCPVTVAHTWLGALMPGFLRKNPLVRVEMQVTNRVVNPVEEGIDVALRVRSSLDESGSLVIKRLGYSRQELVAARELLPPAGFLTRPEDLDELETIAMSALDGQTTWVLQAEDGRVHEFTHRPRYVADDLQTLRLAVLQGVGITLLPVELCWEDIHAGRLLKVLPGWAMPRGYVHAVFASRRGMSTAVRSFLDYLGTEREHNEHWFGAML</sequence>
<accession>A0A433SDZ0</accession>
<dbReference type="Pfam" id="PF03466">
    <property type="entry name" value="LysR_substrate"/>
    <property type="match status" value="1"/>
</dbReference>
<evidence type="ECO:0000313" key="6">
    <source>
        <dbReference type="EMBL" id="RUS66979.1"/>
    </source>
</evidence>
<dbReference type="InterPro" id="IPR036388">
    <property type="entry name" value="WH-like_DNA-bd_sf"/>
</dbReference>
<dbReference type="SUPFAM" id="SSF46785">
    <property type="entry name" value="Winged helix' DNA-binding domain"/>
    <property type="match status" value="1"/>
</dbReference>
<dbReference type="AlphaFoldDB" id="A0A433SDZ0"/>
<dbReference type="GO" id="GO:0003700">
    <property type="term" value="F:DNA-binding transcription factor activity"/>
    <property type="evidence" value="ECO:0007669"/>
    <property type="project" value="InterPro"/>
</dbReference>
<evidence type="ECO:0000256" key="3">
    <source>
        <dbReference type="ARBA" id="ARBA00023125"/>
    </source>
</evidence>
<gene>
    <name evidence="6" type="primary">dmlR_1</name>
    <name evidence="6" type="ORF">CUZ56_00916</name>
</gene>
<dbReference type="PANTHER" id="PTHR30537:SF31">
    <property type="entry name" value="TRANSCRIPTIONAL REGULATOR, LYSR FAMILY"/>
    <property type="match status" value="1"/>
</dbReference>
<dbReference type="Proteomes" id="UP000286947">
    <property type="component" value="Unassembled WGS sequence"/>
</dbReference>
<dbReference type="PANTHER" id="PTHR30537">
    <property type="entry name" value="HTH-TYPE TRANSCRIPTIONAL REGULATOR"/>
    <property type="match status" value="1"/>
</dbReference>
<keyword evidence="2" id="KW-0805">Transcription regulation</keyword>
<evidence type="ECO:0000256" key="1">
    <source>
        <dbReference type="ARBA" id="ARBA00009437"/>
    </source>
</evidence>
<proteinExistence type="inferred from homology"/>
<reference evidence="6 7" key="1">
    <citation type="submission" date="2018-01" db="EMBL/GenBank/DDBJ databases">
        <title>Saezia sanguinis gen. nov., sp. nov., in the order Burkholderiales isolated from human blood.</title>
        <authorList>
            <person name="Medina-Pascual M.J."/>
            <person name="Valdezate S."/>
            <person name="Monzon S."/>
            <person name="Cuesta I."/>
            <person name="Carrasco G."/>
            <person name="Villalon P."/>
            <person name="Saez-Nieto J.A."/>
        </authorList>
    </citation>
    <scope>NUCLEOTIDE SEQUENCE [LARGE SCALE GENOMIC DNA]</scope>
    <source>
        <strain evidence="6 7">CNM695-12</strain>
    </source>
</reference>
<dbReference type="PROSITE" id="PS50931">
    <property type="entry name" value="HTH_LYSR"/>
    <property type="match status" value="1"/>
</dbReference>
<evidence type="ECO:0000313" key="7">
    <source>
        <dbReference type="Proteomes" id="UP000286947"/>
    </source>
</evidence>
<keyword evidence="7" id="KW-1185">Reference proteome</keyword>
<dbReference type="Pfam" id="PF00126">
    <property type="entry name" value="HTH_1"/>
    <property type="match status" value="1"/>
</dbReference>
<keyword evidence="3" id="KW-0238">DNA-binding</keyword>